<dbReference type="Pfam" id="PF04791">
    <property type="entry name" value="LMBR1"/>
    <property type="match status" value="2"/>
</dbReference>
<keyword evidence="3 7" id="KW-0812">Transmembrane</keyword>
<feature type="transmembrane region" description="Helical" evidence="7">
    <location>
        <begin position="472"/>
        <end position="498"/>
    </location>
</feature>
<dbReference type="Proteomes" id="UP001301350">
    <property type="component" value="Unassembled WGS sequence"/>
</dbReference>
<feature type="transmembrane region" description="Helical" evidence="7">
    <location>
        <begin position="6"/>
        <end position="28"/>
    </location>
</feature>
<dbReference type="GO" id="GO:0016020">
    <property type="term" value="C:membrane"/>
    <property type="evidence" value="ECO:0007669"/>
    <property type="project" value="UniProtKB-SubCell"/>
</dbReference>
<organism evidence="8 9">
    <name type="scientific">Cyanidium caldarium</name>
    <name type="common">Red alga</name>
    <dbReference type="NCBI Taxonomy" id="2771"/>
    <lineage>
        <taxon>Eukaryota</taxon>
        <taxon>Rhodophyta</taxon>
        <taxon>Bangiophyceae</taxon>
        <taxon>Cyanidiales</taxon>
        <taxon>Cyanidiaceae</taxon>
        <taxon>Cyanidium</taxon>
    </lineage>
</organism>
<feature type="transmembrane region" description="Helical" evidence="7">
    <location>
        <begin position="151"/>
        <end position="170"/>
    </location>
</feature>
<dbReference type="InterPro" id="IPR051584">
    <property type="entry name" value="GPCR-associated_LMBR1"/>
</dbReference>
<feature type="transmembrane region" description="Helical" evidence="7">
    <location>
        <begin position="40"/>
        <end position="60"/>
    </location>
</feature>
<protein>
    <submittedName>
        <fullName evidence="8">Uncharacterized protein</fullName>
    </submittedName>
</protein>
<name>A0AAV9IUA7_CYACA</name>
<evidence type="ECO:0000256" key="2">
    <source>
        <dbReference type="ARBA" id="ARBA00010487"/>
    </source>
</evidence>
<proteinExistence type="inferred from homology"/>
<evidence type="ECO:0000313" key="9">
    <source>
        <dbReference type="Proteomes" id="UP001301350"/>
    </source>
</evidence>
<sequence length="713" mass="79493">MALSVGELLFFCVEVPSVVLVTALLLYRYPARRGGCRTPWYAYVAVGAAWFMALAIFILLPADLAQALHQRCVYVEAAGQRASSSSPSSSARLASCPASVVPSGTIGVFWQVVYWSVFFLGWLVLPLLRSYLASGGFTVRQRLWHAVRENLIYGAVLAVLLGALLLWLGLARGISFSTLRGLLIGLNNAIGLLMLMVLLGYGLVHVPRALWHRGNLRRRLRYCEFRATELADRRDDAVLAVAKVLGQLHVMEARLRRGEIRRGVPTLAFDATDEGGGSAVDHPVVNLLVRRVEVVRQLIPVQADDSDMPMPRPLRNMDVPDVIDEAALCALHCRMRDKLFEYRKANYLWRRRCDQAFHLQDVIKWRESVQAGAPHAETAQRVRQVRAAGQGRYARLGALEARRKRWQLRQPIDEGPSGEVEAGDEPNGAASADTEPVDEAVRVVHMAEIAAAQPQWRYTAASLYWHAVLKPFLLRAAAVGVGALAALLVFTEVTLWTVLLRPPLNLSAVSLLMHVRSLPAFLIQAVAFLAIAFHGFIAYTSIFHLNVYRWYELVPGYVDGNSLCVNAAVLSRFFTPLCYNLIFVLHENHDAVVRLLTYQQPQLGDAPGFSYAKVPVTAFERLMGTMDVLPIFGGYFNYWFPCAIVLSLLGTLCRVWSRLMRALGVAQFGFEEDGDDAATTTTYETMGRHLLARERKRRQMREGAEEAQPEVDI</sequence>
<dbReference type="InterPro" id="IPR006876">
    <property type="entry name" value="LMBR1-like_membr_prot"/>
</dbReference>
<evidence type="ECO:0000256" key="3">
    <source>
        <dbReference type="ARBA" id="ARBA00022692"/>
    </source>
</evidence>
<evidence type="ECO:0000256" key="1">
    <source>
        <dbReference type="ARBA" id="ARBA00004141"/>
    </source>
</evidence>
<comment type="similarity">
    <text evidence="2">Belongs to the LIMR family.</text>
</comment>
<feature type="region of interest" description="Disordered" evidence="6">
    <location>
        <begin position="410"/>
        <end position="434"/>
    </location>
</feature>
<evidence type="ECO:0000256" key="4">
    <source>
        <dbReference type="ARBA" id="ARBA00022989"/>
    </source>
</evidence>
<accession>A0AAV9IUA7</accession>
<comment type="caution">
    <text evidence="8">The sequence shown here is derived from an EMBL/GenBank/DDBJ whole genome shotgun (WGS) entry which is preliminary data.</text>
</comment>
<evidence type="ECO:0000313" key="8">
    <source>
        <dbReference type="EMBL" id="KAK4535696.1"/>
    </source>
</evidence>
<dbReference type="PANTHER" id="PTHR21355">
    <property type="entry name" value="G-PROTEIN COUPLED RECEPTOR-ASSOCIATED PROTEIN LMBRD2"/>
    <property type="match status" value="1"/>
</dbReference>
<comment type="subcellular location">
    <subcellularLocation>
        <location evidence="1">Membrane</location>
        <topology evidence="1">Multi-pass membrane protein</topology>
    </subcellularLocation>
</comment>
<feature type="transmembrane region" description="Helical" evidence="7">
    <location>
        <begin position="518"/>
        <end position="542"/>
    </location>
</feature>
<keyword evidence="9" id="KW-1185">Reference proteome</keyword>
<dbReference type="EMBL" id="JANCYW010000005">
    <property type="protein sequence ID" value="KAK4535696.1"/>
    <property type="molecule type" value="Genomic_DNA"/>
</dbReference>
<reference evidence="8 9" key="1">
    <citation type="submission" date="2022-07" db="EMBL/GenBank/DDBJ databases">
        <title>Genome-wide signatures of adaptation to extreme environments.</title>
        <authorList>
            <person name="Cho C.H."/>
            <person name="Yoon H.S."/>
        </authorList>
    </citation>
    <scope>NUCLEOTIDE SEQUENCE [LARGE SCALE GENOMIC DNA]</scope>
    <source>
        <strain evidence="8 9">DBV 063 E5</strain>
    </source>
</reference>
<dbReference type="PANTHER" id="PTHR21355:SF0">
    <property type="entry name" value="G-PROTEIN COUPLED RECEPTOR-ASSOCIATED PROTEIN LMBRD2"/>
    <property type="match status" value="1"/>
</dbReference>
<feature type="transmembrane region" description="Helical" evidence="7">
    <location>
        <begin position="638"/>
        <end position="657"/>
    </location>
</feature>
<feature type="transmembrane region" description="Helical" evidence="7">
    <location>
        <begin position="112"/>
        <end position="131"/>
    </location>
</feature>
<keyword evidence="4 7" id="KW-1133">Transmembrane helix</keyword>
<evidence type="ECO:0000256" key="5">
    <source>
        <dbReference type="ARBA" id="ARBA00023136"/>
    </source>
</evidence>
<evidence type="ECO:0000256" key="7">
    <source>
        <dbReference type="SAM" id="Phobius"/>
    </source>
</evidence>
<evidence type="ECO:0000256" key="6">
    <source>
        <dbReference type="SAM" id="MobiDB-lite"/>
    </source>
</evidence>
<gene>
    <name evidence="8" type="ORF">CDCA_CDCA05G1721</name>
</gene>
<feature type="transmembrane region" description="Helical" evidence="7">
    <location>
        <begin position="563"/>
        <end position="585"/>
    </location>
</feature>
<feature type="transmembrane region" description="Helical" evidence="7">
    <location>
        <begin position="190"/>
        <end position="211"/>
    </location>
</feature>
<keyword evidence="5 7" id="KW-0472">Membrane</keyword>
<dbReference type="AlphaFoldDB" id="A0AAV9IUA7"/>